<dbReference type="EMBL" id="CM000760">
    <property type="protein sequence ID" value="OQU90954.1"/>
    <property type="molecule type" value="Genomic_DNA"/>
</dbReference>
<keyword evidence="2" id="KW-1185">Reference proteome</keyword>
<evidence type="ECO:0000313" key="1">
    <source>
        <dbReference type="EMBL" id="OQU90954.1"/>
    </source>
</evidence>
<protein>
    <submittedName>
        <fullName evidence="1">Uncharacterized protein</fullName>
    </submittedName>
</protein>
<evidence type="ECO:0000313" key="2">
    <source>
        <dbReference type="Proteomes" id="UP000000768"/>
    </source>
</evidence>
<dbReference type="Gramene" id="OQU90954">
    <property type="protein sequence ID" value="OQU90954"/>
    <property type="gene ID" value="SORBI_3001G083450"/>
</dbReference>
<organism evidence="1 2">
    <name type="scientific">Sorghum bicolor</name>
    <name type="common">Sorghum</name>
    <name type="synonym">Sorghum vulgare</name>
    <dbReference type="NCBI Taxonomy" id="4558"/>
    <lineage>
        <taxon>Eukaryota</taxon>
        <taxon>Viridiplantae</taxon>
        <taxon>Streptophyta</taxon>
        <taxon>Embryophyta</taxon>
        <taxon>Tracheophyta</taxon>
        <taxon>Spermatophyta</taxon>
        <taxon>Magnoliopsida</taxon>
        <taxon>Liliopsida</taxon>
        <taxon>Poales</taxon>
        <taxon>Poaceae</taxon>
        <taxon>PACMAD clade</taxon>
        <taxon>Panicoideae</taxon>
        <taxon>Andropogonodae</taxon>
        <taxon>Andropogoneae</taxon>
        <taxon>Sorghinae</taxon>
        <taxon>Sorghum</taxon>
    </lineage>
</organism>
<dbReference type="Proteomes" id="UP000000768">
    <property type="component" value="Chromosome 1"/>
</dbReference>
<accession>A0A1Z5S4W6</accession>
<sequence length="180" mass="20075">MRVRTADLGRHNTSGQHLGGPARLQTSWFCFHRVAAAPASQPRRGRVLRHESTYTHADIPETLPVGPARRDHGPWLEEPSRAERSCPGALRWPCPGHQCGGVRAPRPLGARRSGSLLCVSTRRQGGRAVQERSLLQDKAWTHGRLHSIVRLHWLETTAVLRAAQWRSRGGGSFRFLAFCC</sequence>
<reference evidence="1 2" key="1">
    <citation type="journal article" date="2009" name="Nature">
        <title>The Sorghum bicolor genome and the diversification of grasses.</title>
        <authorList>
            <person name="Paterson A.H."/>
            <person name="Bowers J.E."/>
            <person name="Bruggmann R."/>
            <person name="Dubchak I."/>
            <person name="Grimwood J."/>
            <person name="Gundlach H."/>
            <person name="Haberer G."/>
            <person name="Hellsten U."/>
            <person name="Mitros T."/>
            <person name="Poliakov A."/>
            <person name="Schmutz J."/>
            <person name="Spannagl M."/>
            <person name="Tang H."/>
            <person name="Wang X."/>
            <person name="Wicker T."/>
            <person name="Bharti A.K."/>
            <person name="Chapman J."/>
            <person name="Feltus F.A."/>
            <person name="Gowik U."/>
            <person name="Grigoriev I.V."/>
            <person name="Lyons E."/>
            <person name="Maher C.A."/>
            <person name="Martis M."/>
            <person name="Narechania A."/>
            <person name="Otillar R.P."/>
            <person name="Penning B.W."/>
            <person name="Salamov A.A."/>
            <person name="Wang Y."/>
            <person name="Zhang L."/>
            <person name="Carpita N.C."/>
            <person name="Freeling M."/>
            <person name="Gingle A.R."/>
            <person name="Hash C.T."/>
            <person name="Keller B."/>
            <person name="Klein P."/>
            <person name="Kresovich S."/>
            <person name="McCann M.C."/>
            <person name="Ming R."/>
            <person name="Peterson D.G."/>
            <person name="Mehboob-ur-Rahman"/>
            <person name="Ware D."/>
            <person name="Westhoff P."/>
            <person name="Mayer K.F."/>
            <person name="Messing J."/>
            <person name="Rokhsar D.S."/>
        </authorList>
    </citation>
    <scope>NUCLEOTIDE SEQUENCE [LARGE SCALE GENOMIC DNA]</scope>
    <source>
        <strain evidence="2">cv. BTx623</strain>
    </source>
</reference>
<dbReference type="AlphaFoldDB" id="A0A1Z5S4W6"/>
<proteinExistence type="predicted"/>
<reference evidence="2" key="2">
    <citation type="journal article" date="2018" name="Plant J.">
        <title>The Sorghum bicolor reference genome: improved assembly, gene annotations, a transcriptome atlas, and signatures of genome organization.</title>
        <authorList>
            <person name="McCormick R.F."/>
            <person name="Truong S.K."/>
            <person name="Sreedasyam A."/>
            <person name="Jenkins J."/>
            <person name="Shu S."/>
            <person name="Sims D."/>
            <person name="Kennedy M."/>
            <person name="Amirebrahimi M."/>
            <person name="Weers B.D."/>
            <person name="McKinley B."/>
            <person name="Mattison A."/>
            <person name="Morishige D.T."/>
            <person name="Grimwood J."/>
            <person name="Schmutz J."/>
            <person name="Mullet J.E."/>
        </authorList>
    </citation>
    <scope>NUCLEOTIDE SEQUENCE [LARGE SCALE GENOMIC DNA]</scope>
    <source>
        <strain evidence="2">cv. BTx623</strain>
    </source>
</reference>
<dbReference type="InParanoid" id="A0A1Z5S4W6"/>
<name>A0A1Z5S4W6_SORBI</name>
<gene>
    <name evidence="1" type="ORF">SORBI_3001G083450</name>
</gene>